<keyword evidence="1" id="KW-0472">Membrane</keyword>
<dbReference type="EnsemblPlants" id="KQL17179">
    <property type="protein sequence ID" value="KQL17179"/>
    <property type="gene ID" value="SETIT_023998mg"/>
</dbReference>
<keyword evidence="1" id="KW-0812">Transmembrane</keyword>
<protein>
    <submittedName>
        <fullName evidence="2">Uncharacterized protein</fullName>
    </submittedName>
</protein>
<dbReference type="HOGENOM" id="CLU_3090876_0_0_1"/>
<name>K3ZBS7_SETIT</name>
<keyword evidence="3" id="KW-1185">Reference proteome</keyword>
<dbReference type="AlphaFoldDB" id="K3ZBS7"/>
<dbReference type="InParanoid" id="K3ZBS7"/>
<dbReference type="Gramene" id="KQL17179">
    <property type="protein sequence ID" value="KQL17179"/>
    <property type="gene ID" value="SETIT_023998mg"/>
</dbReference>
<dbReference type="EMBL" id="AGNK02002116">
    <property type="status" value="NOT_ANNOTATED_CDS"/>
    <property type="molecule type" value="Genomic_DNA"/>
</dbReference>
<accession>K3ZBS7</accession>
<evidence type="ECO:0000313" key="3">
    <source>
        <dbReference type="Proteomes" id="UP000004995"/>
    </source>
</evidence>
<evidence type="ECO:0000313" key="2">
    <source>
        <dbReference type="EnsemblPlants" id="KQL17179"/>
    </source>
</evidence>
<reference evidence="3" key="1">
    <citation type="journal article" date="2012" name="Nat. Biotechnol.">
        <title>Reference genome sequence of the model plant Setaria.</title>
        <authorList>
            <person name="Bennetzen J.L."/>
            <person name="Schmutz J."/>
            <person name="Wang H."/>
            <person name="Percifield R."/>
            <person name="Hawkins J."/>
            <person name="Pontaroli A.C."/>
            <person name="Estep M."/>
            <person name="Feng L."/>
            <person name="Vaughn J.N."/>
            <person name="Grimwood J."/>
            <person name="Jenkins J."/>
            <person name="Barry K."/>
            <person name="Lindquist E."/>
            <person name="Hellsten U."/>
            <person name="Deshpande S."/>
            <person name="Wang X."/>
            <person name="Wu X."/>
            <person name="Mitros T."/>
            <person name="Triplett J."/>
            <person name="Yang X."/>
            <person name="Ye C.Y."/>
            <person name="Mauro-Herrera M."/>
            <person name="Wang L."/>
            <person name="Li P."/>
            <person name="Sharma M."/>
            <person name="Sharma R."/>
            <person name="Ronald P.C."/>
            <person name="Panaud O."/>
            <person name="Kellogg E.A."/>
            <person name="Brutnell T.P."/>
            <person name="Doust A.N."/>
            <person name="Tuskan G.A."/>
            <person name="Rokhsar D."/>
            <person name="Devos K.M."/>
        </authorList>
    </citation>
    <scope>NUCLEOTIDE SEQUENCE [LARGE SCALE GENOMIC DNA]</scope>
    <source>
        <strain evidence="3">cv. Yugu1</strain>
    </source>
</reference>
<proteinExistence type="predicted"/>
<feature type="transmembrane region" description="Helical" evidence="1">
    <location>
        <begin position="12"/>
        <end position="33"/>
    </location>
</feature>
<organism evidence="2 3">
    <name type="scientific">Setaria italica</name>
    <name type="common">Foxtail millet</name>
    <name type="synonym">Panicum italicum</name>
    <dbReference type="NCBI Taxonomy" id="4555"/>
    <lineage>
        <taxon>Eukaryota</taxon>
        <taxon>Viridiplantae</taxon>
        <taxon>Streptophyta</taxon>
        <taxon>Embryophyta</taxon>
        <taxon>Tracheophyta</taxon>
        <taxon>Spermatophyta</taxon>
        <taxon>Magnoliopsida</taxon>
        <taxon>Liliopsida</taxon>
        <taxon>Poales</taxon>
        <taxon>Poaceae</taxon>
        <taxon>PACMAD clade</taxon>
        <taxon>Panicoideae</taxon>
        <taxon>Panicodae</taxon>
        <taxon>Paniceae</taxon>
        <taxon>Cenchrinae</taxon>
        <taxon>Setaria</taxon>
    </lineage>
</organism>
<evidence type="ECO:0000256" key="1">
    <source>
        <dbReference type="SAM" id="Phobius"/>
    </source>
</evidence>
<reference evidence="2" key="2">
    <citation type="submission" date="2018-08" db="UniProtKB">
        <authorList>
            <consortium name="EnsemblPlants"/>
        </authorList>
    </citation>
    <scope>IDENTIFICATION</scope>
    <source>
        <strain evidence="2">Yugu1</strain>
    </source>
</reference>
<keyword evidence="1" id="KW-1133">Transmembrane helix</keyword>
<sequence>MGRLKEDQQKRLTCVLCTCAIHMVPSVCLWFQVCPCLSMHVICACVWRVYIF</sequence>
<dbReference type="Proteomes" id="UP000004995">
    <property type="component" value="Unassembled WGS sequence"/>
</dbReference>